<dbReference type="EMBL" id="HF936612">
    <property type="protein sequence ID" value="CCX34707.1"/>
    <property type="molecule type" value="Genomic_DNA"/>
</dbReference>
<name>U4LVN0_PYROM</name>
<evidence type="ECO:0000313" key="1">
    <source>
        <dbReference type="EMBL" id="CCX34707.1"/>
    </source>
</evidence>
<organism evidence="1 2">
    <name type="scientific">Pyronema omphalodes (strain CBS 100304)</name>
    <name type="common">Pyronema confluens</name>
    <dbReference type="NCBI Taxonomy" id="1076935"/>
    <lineage>
        <taxon>Eukaryota</taxon>
        <taxon>Fungi</taxon>
        <taxon>Dikarya</taxon>
        <taxon>Ascomycota</taxon>
        <taxon>Pezizomycotina</taxon>
        <taxon>Pezizomycetes</taxon>
        <taxon>Pezizales</taxon>
        <taxon>Pyronemataceae</taxon>
        <taxon>Pyronema</taxon>
    </lineage>
</organism>
<dbReference type="Proteomes" id="UP000018144">
    <property type="component" value="Unassembled WGS sequence"/>
</dbReference>
<accession>U4LVN0</accession>
<keyword evidence="2" id="KW-1185">Reference proteome</keyword>
<protein>
    <submittedName>
        <fullName evidence="1">Uncharacterized protein</fullName>
    </submittedName>
</protein>
<gene>
    <name evidence="1" type="ORF">PCON_04214</name>
</gene>
<dbReference type="AlphaFoldDB" id="U4LVN0"/>
<reference evidence="1 2" key="1">
    <citation type="journal article" date="2013" name="PLoS Genet.">
        <title>The genome and development-dependent transcriptomes of Pyronema confluens: a window into fungal evolution.</title>
        <authorList>
            <person name="Traeger S."/>
            <person name="Altegoer F."/>
            <person name="Freitag M."/>
            <person name="Gabaldon T."/>
            <person name="Kempken F."/>
            <person name="Kumar A."/>
            <person name="Marcet-Houben M."/>
            <person name="Poggeler S."/>
            <person name="Stajich J.E."/>
            <person name="Nowrousian M."/>
        </authorList>
    </citation>
    <scope>NUCLEOTIDE SEQUENCE [LARGE SCALE GENOMIC DNA]</scope>
    <source>
        <strain evidence="2">CBS 100304</strain>
        <tissue evidence="1">Vegetative mycelium</tissue>
    </source>
</reference>
<evidence type="ECO:0000313" key="2">
    <source>
        <dbReference type="Proteomes" id="UP000018144"/>
    </source>
</evidence>
<sequence>MSLPTDKPPVPGRQEALEAMNFLYERLIQDTATDLHVRNHHASNECKNYNLWVYKAGLWWVMTDERYPISPPPPDMINEKLQVFREQTELPEYWTIFLRVVQGWDYHGDCRRYYREHKMVAMIRDTAHQSV</sequence>
<proteinExistence type="predicted"/>